<accession>F0T2K1</accession>
<organism evidence="4 5">
    <name type="scientific">Syntrophobotulus glycolicus (strain DSM 8271 / FlGlyR)</name>
    <dbReference type="NCBI Taxonomy" id="645991"/>
    <lineage>
        <taxon>Bacteria</taxon>
        <taxon>Bacillati</taxon>
        <taxon>Bacillota</taxon>
        <taxon>Clostridia</taxon>
        <taxon>Eubacteriales</taxon>
        <taxon>Desulfitobacteriaceae</taxon>
        <taxon>Syntrophobotulus</taxon>
    </lineage>
</organism>
<evidence type="ECO:0000313" key="5">
    <source>
        <dbReference type="Proteomes" id="UP000007488"/>
    </source>
</evidence>
<dbReference type="PIRSF" id="PIRSF009467">
    <property type="entry name" value="Ureas_acces_UreF"/>
    <property type="match status" value="1"/>
</dbReference>
<comment type="subunit">
    <text evidence="3">UreD, UreF and UreG form a complex that acts as a GTP-hydrolysis-dependent molecular chaperone, activating the urease apoprotein by helping to assemble the nickel containing metallocenter of UreC. The UreE protein probably delivers the nickel.</text>
</comment>
<dbReference type="HAMAP" id="MF_01385">
    <property type="entry name" value="UreF"/>
    <property type="match status" value="1"/>
</dbReference>
<keyword evidence="1 3" id="KW-0996">Nickel insertion</keyword>
<dbReference type="STRING" id="645991.Sgly_0978"/>
<dbReference type="InterPro" id="IPR038277">
    <property type="entry name" value="UreF_sf"/>
</dbReference>
<dbReference type="Pfam" id="PF01730">
    <property type="entry name" value="UreF"/>
    <property type="match status" value="1"/>
</dbReference>
<proteinExistence type="inferred from homology"/>
<dbReference type="eggNOG" id="COG0830">
    <property type="taxonomic scope" value="Bacteria"/>
</dbReference>
<comment type="function">
    <text evidence="3">Required for maturation of urease via the functional incorporation of the urease nickel metallocenter.</text>
</comment>
<dbReference type="Proteomes" id="UP000007488">
    <property type="component" value="Chromosome"/>
</dbReference>
<comment type="subcellular location">
    <subcellularLocation>
        <location evidence="3">Cytoplasm</location>
    </subcellularLocation>
</comment>
<dbReference type="AlphaFoldDB" id="F0T2K1"/>
<dbReference type="InterPro" id="IPR002639">
    <property type="entry name" value="UreF"/>
</dbReference>
<evidence type="ECO:0000256" key="2">
    <source>
        <dbReference type="ARBA" id="ARBA00023186"/>
    </source>
</evidence>
<dbReference type="Gene3D" id="1.10.4190.10">
    <property type="entry name" value="Urease accessory protein UreF"/>
    <property type="match status" value="1"/>
</dbReference>
<gene>
    <name evidence="3" type="primary">ureF</name>
    <name evidence="4" type="ordered locus">Sgly_0978</name>
</gene>
<dbReference type="PANTHER" id="PTHR33620">
    <property type="entry name" value="UREASE ACCESSORY PROTEIN F"/>
    <property type="match status" value="1"/>
</dbReference>
<keyword evidence="3" id="KW-0963">Cytoplasm</keyword>
<protein>
    <recommendedName>
        <fullName evidence="3">Urease accessory protein UreF</fullName>
    </recommendedName>
</protein>
<name>F0T2K1_SYNGF</name>
<reference evidence="4 5" key="1">
    <citation type="journal article" date="2011" name="Stand. Genomic Sci.">
        <title>Complete genome sequence of Syntrophobotulus glycolicus type strain (FlGlyR).</title>
        <authorList>
            <person name="Han C."/>
            <person name="Mwirichia R."/>
            <person name="Chertkov O."/>
            <person name="Held B."/>
            <person name="Lapidus A."/>
            <person name="Nolan M."/>
            <person name="Lucas S."/>
            <person name="Hammon N."/>
            <person name="Deshpande S."/>
            <person name="Cheng J.F."/>
            <person name="Tapia R."/>
            <person name="Goodwin L."/>
            <person name="Pitluck S."/>
            <person name="Huntemann M."/>
            <person name="Liolios K."/>
            <person name="Ivanova N."/>
            <person name="Pagani I."/>
            <person name="Mavromatis K."/>
            <person name="Ovchinikova G."/>
            <person name="Pati A."/>
            <person name="Chen A."/>
            <person name="Palaniappan K."/>
            <person name="Land M."/>
            <person name="Hauser L."/>
            <person name="Brambilla E.M."/>
            <person name="Rohde M."/>
            <person name="Spring S."/>
            <person name="Sikorski J."/>
            <person name="Goker M."/>
            <person name="Woyke T."/>
            <person name="Bristow J."/>
            <person name="Eisen J.A."/>
            <person name="Markowitz V."/>
            <person name="Hugenholtz P."/>
            <person name="Kyrpides N.C."/>
            <person name="Klenk H.P."/>
            <person name="Detter J.C."/>
        </authorList>
    </citation>
    <scope>NUCLEOTIDE SEQUENCE [LARGE SCALE GENOMIC DNA]</scope>
    <source>
        <strain evidence="5">DSM 8271 / FlGlyR</strain>
    </source>
</reference>
<evidence type="ECO:0000256" key="3">
    <source>
        <dbReference type="HAMAP-Rule" id="MF_01385"/>
    </source>
</evidence>
<dbReference type="KEGG" id="sgy:Sgly_0978"/>
<dbReference type="RefSeq" id="WP_013624190.1">
    <property type="nucleotide sequence ID" value="NC_015172.1"/>
</dbReference>
<keyword evidence="2 3" id="KW-0143">Chaperone</keyword>
<reference evidence="5" key="2">
    <citation type="submission" date="2011-02" db="EMBL/GenBank/DDBJ databases">
        <title>The complete genome of Syntrophobotulus glycolicus DSM 8271.</title>
        <authorList>
            <person name="Lucas S."/>
            <person name="Copeland A."/>
            <person name="Lapidus A."/>
            <person name="Bruce D."/>
            <person name="Goodwin L."/>
            <person name="Pitluck S."/>
            <person name="Kyrpides N."/>
            <person name="Mavromatis K."/>
            <person name="Pagani I."/>
            <person name="Ivanova N."/>
            <person name="Mikhailova N."/>
            <person name="Chertkov O."/>
            <person name="Held B."/>
            <person name="Detter J.C."/>
            <person name="Tapia R."/>
            <person name="Han C."/>
            <person name="Land M."/>
            <person name="Hauser L."/>
            <person name="Markowitz V."/>
            <person name="Cheng J.-F."/>
            <person name="Hugenholtz P."/>
            <person name="Woyke T."/>
            <person name="Wu D."/>
            <person name="Spring S."/>
            <person name="Schroeder M."/>
            <person name="Brambilla E."/>
            <person name="Klenk H.-P."/>
            <person name="Eisen J.A."/>
        </authorList>
    </citation>
    <scope>NUCLEOTIDE SEQUENCE [LARGE SCALE GENOMIC DNA]</scope>
    <source>
        <strain evidence="5">DSM 8271 / FlGlyR</strain>
    </source>
</reference>
<keyword evidence="5" id="KW-1185">Reference proteome</keyword>
<dbReference type="HOGENOM" id="CLU_049215_4_0_9"/>
<dbReference type="OrthoDB" id="9798772at2"/>
<sequence>MPAQPGVKAAMNSNFLLLLQITDPYFPIGAYTQSFGLETYVQKGLVRDGETARQYLTGKLENSFLYNELLGMRLAYEYAAKRELGLILELNELYGASTVPAELKKAGMNLGRGFFRMAETYGGRMDLLRACQEAENVNYCLAFGIFCAENGIPFPEAALAFTYSQASAMINNLAKLLPLSQTEGQAILFQTGDLISRLAREVTALTAGDLGRSTIGFEIRSMQHERLYTRMYSS</sequence>
<dbReference type="PANTHER" id="PTHR33620:SF1">
    <property type="entry name" value="UREASE ACCESSORY PROTEIN F"/>
    <property type="match status" value="1"/>
</dbReference>
<dbReference type="GO" id="GO:0005737">
    <property type="term" value="C:cytoplasm"/>
    <property type="evidence" value="ECO:0007669"/>
    <property type="project" value="UniProtKB-SubCell"/>
</dbReference>
<dbReference type="GO" id="GO:0016151">
    <property type="term" value="F:nickel cation binding"/>
    <property type="evidence" value="ECO:0007669"/>
    <property type="project" value="UniProtKB-UniRule"/>
</dbReference>
<dbReference type="EMBL" id="CP002547">
    <property type="protein sequence ID" value="ADY55319.1"/>
    <property type="molecule type" value="Genomic_DNA"/>
</dbReference>
<evidence type="ECO:0000313" key="4">
    <source>
        <dbReference type="EMBL" id="ADY55319.1"/>
    </source>
</evidence>
<comment type="similarity">
    <text evidence="3">Belongs to the UreF family.</text>
</comment>
<evidence type="ECO:0000256" key="1">
    <source>
        <dbReference type="ARBA" id="ARBA00022988"/>
    </source>
</evidence>